<dbReference type="AlphaFoldDB" id="A0AAV1C464"/>
<feature type="compositionally biased region" description="Polar residues" evidence="1">
    <location>
        <begin position="396"/>
        <end position="411"/>
    </location>
</feature>
<dbReference type="PANTHER" id="PTHR33318">
    <property type="entry name" value="ASPARTYL/GLUTAMYL-TRNA(ASN/GLN) AMIDOTRANSFERASE SUBUNIT"/>
    <property type="match status" value="1"/>
</dbReference>
<feature type="compositionally biased region" description="Low complexity" evidence="1">
    <location>
        <begin position="304"/>
        <end position="318"/>
    </location>
</feature>
<feature type="region of interest" description="Disordered" evidence="1">
    <location>
        <begin position="285"/>
        <end position="326"/>
    </location>
</feature>
<feature type="region of interest" description="Disordered" evidence="1">
    <location>
        <begin position="1"/>
        <end position="30"/>
    </location>
</feature>
<protein>
    <submittedName>
        <fullName evidence="2">OLC1v1024616C1</fullName>
    </submittedName>
</protein>
<dbReference type="PANTHER" id="PTHR33318:SF7">
    <property type="entry name" value="PROTEIN JASON"/>
    <property type="match status" value="1"/>
</dbReference>
<gene>
    <name evidence="2" type="ORF">OLC1_LOCUS2211</name>
</gene>
<evidence type="ECO:0000313" key="3">
    <source>
        <dbReference type="Proteomes" id="UP001161247"/>
    </source>
</evidence>
<dbReference type="InterPro" id="IPR039300">
    <property type="entry name" value="JASON"/>
</dbReference>
<keyword evidence="3" id="KW-1185">Reference proteome</keyword>
<feature type="region of interest" description="Disordered" evidence="1">
    <location>
        <begin position="373"/>
        <end position="411"/>
    </location>
</feature>
<reference evidence="2" key="1">
    <citation type="submission" date="2023-03" db="EMBL/GenBank/DDBJ databases">
        <authorList>
            <person name="Julca I."/>
        </authorList>
    </citation>
    <scope>NUCLEOTIDE SEQUENCE</scope>
</reference>
<organism evidence="2 3">
    <name type="scientific">Oldenlandia corymbosa var. corymbosa</name>
    <dbReference type="NCBI Taxonomy" id="529605"/>
    <lineage>
        <taxon>Eukaryota</taxon>
        <taxon>Viridiplantae</taxon>
        <taxon>Streptophyta</taxon>
        <taxon>Embryophyta</taxon>
        <taxon>Tracheophyta</taxon>
        <taxon>Spermatophyta</taxon>
        <taxon>Magnoliopsida</taxon>
        <taxon>eudicotyledons</taxon>
        <taxon>Gunneridae</taxon>
        <taxon>Pentapetalae</taxon>
        <taxon>asterids</taxon>
        <taxon>lamiids</taxon>
        <taxon>Gentianales</taxon>
        <taxon>Rubiaceae</taxon>
        <taxon>Rubioideae</taxon>
        <taxon>Spermacoceae</taxon>
        <taxon>Hedyotis-Oldenlandia complex</taxon>
        <taxon>Oldenlandia</taxon>
    </lineage>
</organism>
<proteinExistence type="predicted"/>
<dbReference type="EMBL" id="OX459118">
    <property type="protein sequence ID" value="CAI9089958.1"/>
    <property type="molecule type" value="Genomic_DNA"/>
</dbReference>
<dbReference type="Proteomes" id="UP001161247">
    <property type="component" value="Chromosome 1"/>
</dbReference>
<feature type="region of interest" description="Disordered" evidence="1">
    <location>
        <begin position="470"/>
        <end position="491"/>
    </location>
</feature>
<accession>A0AAV1C464</accession>
<feature type="compositionally biased region" description="Polar residues" evidence="1">
    <location>
        <begin position="286"/>
        <end position="297"/>
    </location>
</feature>
<feature type="compositionally biased region" description="Polar residues" evidence="1">
    <location>
        <begin position="536"/>
        <end position="553"/>
    </location>
</feature>
<feature type="region of interest" description="Disordered" evidence="1">
    <location>
        <begin position="218"/>
        <end position="245"/>
    </location>
</feature>
<evidence type="ECO:0000256" key="1">
    <source>
        <dbReference type="SAM" id="MobiDB-lite"/>
    </source>
</evidence>
<sequence length="553" mass="60791">MKCSSNSLLRLRVPSSESEEEEDTVNGGEDLAVQLQRPRRRLEAGFLGLKRIFAKVMVATMGCLFSCFRVKDSDLSPSLDSSASSHPGVSAVTRKRSPLSSLLVSDENDGLLTKMKEDQDLGTPKPELGFDLKELKDEAKFLKACGTITETPAEIRKVSQKWQDSSTPGAQNEYPEFKSWLTDTSIDKLGFETTSGELLTPSKDCDSVVKDLVSLEHTPNSCMTDGQRPGEDLSGATKGNDSKSVRSIELVASPSDSLTGSSITNGVIPQTVTCKNKSVRFDLDSDMSSASSKNYSSERFGEDSLQSGSSNSNASKYSPYPTPLKISDEMQTPGTVFPSYMNATGEGNNARIRCQYVYSVLNPVKNFSQLEELKSEDSNSNHQNNHIGELSEQTDDSSQQEVIDTLSSGENSKLEASLSTWLKRAPHSTEDNHVDQGSSILQKFRYGRTPGDRPILGMVAAHWNDNEPQVSPKWWDGNGIPNSTNKYKEDQKVSWHATPFEERLEKALSEEPFISQRNQVSKTPPPDFTEAEESDTAASQLHPSNHLKSVVSF</sequence>
<feature type="region of interest" description="Disordered" evidence="1">
    <location>
        <begin position="508"/>
        <end position="553"/>
    </location>
</feature>
<evidence type="ECO:0000313" key="2">
    <source>
        <dbReference type="EMBL" id="CAI9089958.1"/>
    </source>
</evidence>
<dbReference type="GO" id="GO:0007142">
    <property type="term" value="P:male meiosis II"/>
    <property type="evidence" value="ECO:0007669"/>
    <property type="project" value="InterPro"/>
</dbReference>
<name>A0AAV1C464_OLDCO</name>